<dbReference type="GO" id="GO:0005737">
    <property type="term" value="C:cytoplasm"/>
    <property type="evidence" value="ECO:0007669"/>
    <property type="project" value="TreeGrafter"/>
</dbReference>
<dbReference type="PANTHER" id="PTHR28657:SF10">
    <property type="entry name" value="INDOLEAMINE 2,3-DIOXYGENASE"/>
    <property type="match status" value="1"/>
</dbReference>
<dbReference type="GO" id="GO:0033754">
    <property type="term" value="F:indoleamine 2,3-dioxygenase activity"/>
    <property type="evidence" value="ECO:0007669"/>
    <property type="project" value="UniProtKB-EC"/>
</dbReference>
<keyword evidence="6" id="KW-1185">Reference proteome</keyword>
<evidence type="ECO:0000256" key="1">
    <source>
        <dbReference type="ARBA" id="ARBA00007119"/>
    </source>
</evidence>
<evidence type="ECO:0000313" key="5">
    <source>
        <dbReference type="EMBL" id="RAL65699.1"/>
    </source>
</evidence>
<sequence length="198" mass="22357">MLGPLDIDLSKFGVSSKNGFLPDVNPLPRLEAFSEWEDLVDCIPKLLEEGSFRQHADALAILDTSNLHEEDEWRRAYHLFREQEHVISWTAEGRIYDEGEGKGEWRQYNGGSNAQSSLMQFWECSVGVKHVPTRLTGNTPEVISPKKGGNDFLDEMRNYMPGPHAAFLEKISEISPIHTYVNSSDCPSEVTQCLQPCC</sequence>
<name>A0A395J4X7_9HELO</name>
<accession>A0A395J4X7</accession>
<dbReference type="GO" id="GO:0019441">
    <property type="term" value="P:L-tryptophan catabolic process to kynurenine"/>
    <property type="evidence" value="ECO:0007669"/>
    <property type="project" value="UniProtKB-UniRule"/>
</dbReference>
<organism evidence="5 6">
    <name type="scientific">Monilinia fructigena</name>
    <dbReference type="NCBI Taxonomy" id="38457"/>
    <lineage>
        <taxon>Eukaryota</taxon>
        <taxon>Fungi</taxon>
        <taxon>Dikarya</taxon>
        <taxon>Ascomycota</taxon>
        <taxon>Pezizomycotina</taxon>
        <taxon>Leotiomycetes</taxon>
        <taxon>Helotiales</taxon>
        <taxon>Sclerotiniaceae</taxon>
        <taxon>Monilinia</taxon>
    </lineage>
</organism>
<dbReference type="AlphaFoldDB" id="A0A395J4X7"/>
<keyword evidence="4" id="KW-0560">Oxidoreductase</keyword>
<dbReference type="EMBL" id="QKRW01000009">
    <property type="protein sequence ID" value="RAL65699.1"/>
    <property type="molecule type" value="Genomic_DNA"/>
</dbReference>
<evidence type="ECO:0000256" key="3">
    <source>
        <dbReference type="ARBA" id="ARBA00023004"/>
    </source>
</evidence>
<dbReference type="GO" id="GO:0020037">
    <property type="term" value="F:heme binding"/>
    <property type="evidence" value="ECO:0007669"/>
    <property type="project" value="UniProtKB-UniRule"/>
</dbReference>
<dbReference type="EC" id="1.13.11.52" evidence="4"/>
<keyword evidence="4" id="KW-0349">Heme</keyword>
<comment type="caution">
    <text evidence="5">The sequence shown here is derived from an EMBL/GenBank/DDBJ whole genome shotgun (WGS) entry which is preliminary data.</text>
</comment>
<gene>
    <name evidence="5" type="ORF">DID88_005367</name>
</gene>
<comment type="similarity">
    <text evidence="1 4">Belongs to the indoleamine 2,3-dioxygenase family.</text>
</comment>
<dbReference type="Proteomes" id="UP000249056">
    <property type="component" value="Unassembled WGS sequence"/>
</dbReference>
<evidence type="ECO:0000256" key="4">
    <source>
        <dbReference type="RuleBase" id="RU369119"/>
    </source>
</evidence>
<dbReference type="PROSITE" id="PS00876">
    <property type="entry name" value="IDO_1"/>
    <property type="match status" value="1"/>
</dbReference>
<dbReference type="Pfam" id="PF01231">
    <property type="entry name" value="IDO"/>
    <property type="match status" value="2"/>
</dbReference>
<reference evidence="5 6" key="1">
    <citation type="submission" date="2018-06" db="EMBL/GenBank/DDBJ databases">
        <title>Genome Sequence of the Brown Rot Fungal Pathogen Monilinia fructigena.</title>
        <authorList>
            <person name="Landi L."/>
            <person name="De Miccolis Angelini R.M."/>
            <person name="Pollastro S."/>
            <person name="Abate D."/>
            <person name="Faretra F."/>
            <person name="Romanazzi G."/>
        </authorList>
    </citation>
    <scope>NUCLEOTIDE SEQUENCE [LARGE SCALE GENOMIC DNA]</scope>
    <source>
        <strain evidence="5 6">Mfrg269</strain>
    </source>
</reference>
<protein>
    <recommendedName>
        <fullName evidence="4">Indoleamine 2,3-dioxygenase</fullName>
        <ecNumber evidence="4">1.13.11.52</ecNumber>
    </recommendedName>
</protein>
<dbReference type="GO" id="GO:0046872">
    <property type="term" value="F:metal ion binding"/>
    <property type="evidence" value="ECO:0007669"/>
    <property type="project" value="UniProtKB-UniRule"/>
</dbReference>
<keyword evidence="3 4" id="KW-0408">Iron</keyword>
<dbReference type="InterPro" id="IPR037217">
    <property type="entry name" value="Trp/Indoleamine_2_3_dOase-like"/>
</dbReference>
<dbReference type="SUPFAM" id="SSF140959">
    <property type="entry name" value="Indolic compounds 2,3-dioxygenase-like"/>
    <property type="match status" value="2"/>
</dbReference>
<comment type="function">
    <text evidence="4">Produces N-formyl-kynurenine through the oxidation of tryptophan.</text>
</comment>
<proteinExistence type="inferred from homology"/>
<keyword evidence="2 4" id="KW-0479">Metal-binding</keyword>
<dbReference type="GO" id="GO:0034354">
    <property type="term" value="P:'de novo' NAD+ biosynthetic process from L-tryptophan"/>
    <property type="evidence" value="ECO:0007669"/>
    <property type="project" value="TreeGrafter"/>
</dbReference>
<comment type="catalytic activity">
    <reaction evidence="4">
        <text>L-tryptophan + O2 = N-formyl-L-kynurenine</text>
        <dbReference type="Rhea" id="RHEA:24536"/>
        <dbReference type="ChEBI" id="CHEBI:15379"/>
        <dbReference type="ChEBI" id="CHEBI:57912"/>
        <dbReference type="ChEBI" id="CHEBI:58629"/>
    </reaction>
</comment>
<evidence type="ECO:0000256" key="2">
    <source>
        <dbReference type="ARBA" id="ARBA00022723"/>
    </source>
</evidence>
<evidence type="ECO:0000313" key="6">
    <source>
        <dbReference type="Proteomes" id="UP000249056"/>
    </source>
</evidence>
<keyword evidence="4" id="KW-0223">Dioxygenase</keyword>
<dbReference type="OrthoDB" id="540174at2759"/>
<dbReference type="PANTHER" id="PTHR28657">
    <property type="entry name" value="INDOLEAMINE 2,3-DIOXYGENASE"/>
    <property type="match status" value="1"/>
</dbReference>
<dbReference type="InterPro" id="IPR000898">
    <property type="entry name" value="Indolamine_dOase"/>
</dbReference>
<dbReference type="Gene3D" id="1.20.58.480">
    <property type="match status" value="1"/>
</dbReference>